<dbReference type="FunFam" id="3.30.70.1430:FF:000001">
    <property type="entry name" value="Efflux pump membrane transporter"/>
    <property type="match status" value="1"/>
</dbReference>
<dbReference type="Gene3D" id="3.30.70.1430">
    <property type="entry name" value="Multidrug efflux transporter AcrB pore domain"/>
    <property type="match status" value="1"/>
</dbReference>
<dbReference type="AlphaFoldDB" id="A0A8S0FJQ1"/>
<dbReference type="FunFam" id="3.30.2090.10:FF:000001">
    <property type="entry name" value="Efflux pump membrane transporter"/>
    <property type="match status" value="1"/>
</dbReference>
<evidence type="ECO:0000256" key="2">
    <source>
        <dbReference type="ARBA" id="ARBA00022989"/>
    </source>
</evidence>
<keyword evidence="2" id="KW-0472">Membrane</keyword>
<dbReference type="InterPro" id="IPR001036">
    <property type="entry name" value="Acrflvin-R"/>
</dbReference>
<protein>
    <recommendedName>
        <fullName evidence="5">Integral transmembrane protein</fullName>
    </recommendedName>
</protein>
<sequence length="352" mass="38916">MANFFIRRPIFAWVLAIILMMAGALAILQLPVAQYPTIAPPAVSVSANYPGADAQTVQDTVTQVIEQNMNGIDNLMYMSSTSDSAGSVTITLTFQSGTDPDIAQVQVQNKLQLATPLLPDNGYRYRSIVTITCVTRIIRWQEVQQQGISVEKSSSSYLMVAGFVSDNPGTTQDDISDYVASNVKDTLSRLNGVGDVQLFGAQYAMRIWLDADLLNKYKLTPVDVINQLKVQNDQIAAGQLGGTPALPGQQLNASIIAQTRLKNPEEFGKVTLRVNSDGSVVRLKDVARVELGGENYNVIARINGNRQVFTRCGNINRRRAWGLSWQPARMLSIPRKPLRQNWRNYSHSSRRE</sequence>
<dbReference type="GO" id="GO:0005886">
    <property type="term" value="C:plasma membrane"/>
    <property type="evidence" value="ECO:0007669"/>
    <property type="project" value="TreeGrafter"/>
</dbReference>
<evidence type="ECO:0000256" key="1">
    <source>
        <dbReference type="ARBA" id="ARBA00022692"/>
    </source>
</evidence>
<accession>A0A8S0FJQ1</accession>
<evidence type="ECO:0000313" key="4">
    <source>
        <dbReference type="Proteomes" id="UP000467488"/>
    </source>
</evidence>
<name>A0A8S0FJQ1_ECOLX</name>
<dbReference type="Pfam" id="PF00873">
    <property type="entry name" value="ACR_tran"/>
    <property type="match status" value="1"/>
</dbReference>
<dbReference type="PANTHER" id="PTHR32063">
    <property type="match status" value="1"/>
</dbReference>
<evidence type="ECO:0008006" key="5">
    <source>
        <dbReference type="Google" id="ProtNLM"/>
    </source>
</evidence>
<dbReference type="Gene3D" id="1.20.1640.10">
    <property type="entry name" value="Multidrug efflux transporter AcrB transmembrane domain"/>
    <property type="match status" value="1"/>
</dbReference>
<reference evidence="3 4" key="1">
    <citation type="submission" date="2020-01" db="EMBL/GenBank/DDBJ databases">
        <title>Dynamics of blaIMP-6 dissemination in carbapenem resistant Enterobacteriacea isolated from regional surveillance in Osaka, Japan.</title>
        <authorList>
            <person name="Abe R."/>
            <person name="Akeda Y."/>
            <person name="Sugawara Y."/>
            <person name="Yamamoto N."/>
            <person name="Tomono K."/>
            <person name="Takeuchi D."/>
            <person name="Kawahara R."/>
            <person name="Hamada S."/>
        </authorList>
    </citation>
    <scope>NUCLEOTIDE SEQUENCE [LARGE SCALE GENOMIC DNA]</scope>
    <source>
        <strain evidence="3 4">E300</strain>
    </source>
</reference>
<dbReference type="SUPFAM" id="SSF82714">
    <property type="entry name" value="Multidrug efflux transporter AcrB TolC docking domain, DN and DC subdomains"/>
    <property type="match status" value="1"/>
</dbReference>
<dbReference type="Proteomes" id="UP000467488">
    <property type="component" value="Chromosome"/>
</dbReference>
<keyword evidence="1" id="KW-0812">Transmembrane</keyword>
<dbReference type="SUPFAM" id="SSF82693">
    <property type="entry name" value="Multidrug efflux transporter AcrB pore domain, PN1, PN2, PC1 and PC2 subdomains"/>
    <property type="match status" value="2"/>
</dbReference>
<gene>
    <name evidence="3" type="ORF">EIMP300_18340</name>
</gene>
<organism evidence="3 4">
    <name type="scientific">Escherichia coli</name>
    <dbReference type="NCBI Taxonomy" id="562"/>
    <lineage>
        <taxon>Bacteria</taxon>
        <taxon>Pseudomonadati</taxon>
        <taxon>Pseudomonadota</taxon>
        <taxon>Gammaproteobacteria</taxon>
        <taxon>Enterobacterales</taxon>
        <taxon>Enterobacteriaceae</taxon>
        <taxon>Escherichia</taxon>
    </lineage>
</organism>
<dbReference type="GO" id="GO:0042910">
    <property type="term" value="F:xenobiotic transmembrane transporter activity"/>
    <property type="evidence" value="ECO:0007669"/>
    <property type="project" value="TreeGrafter"/>
</dbReference>
<proteinExistence type="predicted"/>
<dbReference type="Gene3D" id="3.30.70.1320">
    <property type="entry name" value="Multidrug efflux transporter AcrB pore domain like"/>
    <property type="match status" value="1"/>
</dbReference>
<dbReference type="Gene3D" id="3.30.2090.10">
    <property type="entry name" value="Multidrug efflux transporter AcrB TolC docking domain, DN and DC subdomains"/>
    <property type="match status" value="1"/>
</dbReference>
<keyword evidence="2" id="KW-1133">Transmembrane helix</keyword>
<dbReference type="PANTHER" id="PTHR32063:SF72">
    <property type="entry name" value="MULTIDRUG EXPORT PROTEIN ACRF"/>
    <property type="match status" value="1"/>
</dbReference>
<dbReference type="EMBL" id="AP022360">
    <property type="protein sequence ID" value="BBU80434.1"/>
    <property type="molecule type" value="Genomic_DNA"/>
</dbReference>
<evidence type="ECO:0000313" key="3">
    <source>
        <dbReference type="EMBL" id="BBU80434.1"/>
    </source>
</evidence>
<dbReference type="InterPro" id="IPR027463">
    <property type="entry name" value="AcrB_DN_DC_subdom"/>
</dbReference>
<dbReference type="PRINTS" id="PR00702">
    <property type="entry name" value="ACRIFLAVINRP"/>
</dbReference>